<dbReference type="Gene3D" id="1.10.10.60">
    <property type="entry name" value="Homeodomain-like"/>
    <property type="match status" value="1"/>
</dbReference>
<dbReference type="InterPro" id="IPR001005">
    <property type="entry name" value="SANT/Myb"/>
</dbReference>
<dbReference type="EMBL" id="JARBDR010000919">
    <property type="protein sequence ID" value="KAJ8300783.1"/>
    <property type="molecule type" value="Genomic_DNA"/>
</dbReference>
<name>A0ABQ9E5U9_TEGGR</name>
<dbReference type="InterPro" id="IPR013083">
    <property type="entry name" value="Znf_RING/FYVE/PHD"/>
</dbReference>
<feature type="domain" description="Myb-like" evidence="2">
    <location>
        <begin position="219"/>
        <end position="276"/>
    </location>
</feature>
<evidence type="ECO:0000259" key="2">
    <source>
        <dbReference type="PROSITE" id="PS50090"/>
    </source>
</evidence>
<organism evidence="3 4">
    <name type="scientific">Tegillarca granosa</name>
    <name type="common">Malaysian cockle</name>
    <name type="synonym">Anadara granosa</name>
    <dbReference type="NCBI Taxonomy" id="220873"/>
    <lineage>
        <taxon>Eukaryota</taxon>
        <taxon>Metazoa</taxon>
        <taxon>Spiralia</taxon>
        <taxon>Lophotrochozoa</taxon>
        <taxon>Mollusca</taxon>
        <taxon>Bivalvia</taxon>
        <taxon>Autobranchia</taxon>
        <taxon>Pteriomorphia</taxon>
        <taxon>Arcoida</taxon>
        <taxon>Arcoidea</taxon>
        <taxon>Arcidae</taxon>
        <taxon>Tegillarca</taxon>
    </lineage>
</organism>
<dbReference type="PROSITE" id="PS50090">
    <property type="entry name" value="MYB_LIKE"/>
    <property type="match status" value="1"/>
</dbReference>
<sequence length="581" mass="66862">MPHNWFLLKSFEDKIKSVRDNNEDIHLTYVKTYNDQLYYFLHAVIDKIYAEQICENNEYLGCVSLTCLERSGLVQVQCNETEHCPEHVLFAPGHELVQSAQRWRTPQSITMFAMTKPSYQEITSAAMHKMTGWREAALEKQNLSTLYILSESEMEGQPHTPVRIQTSRPNSRNTMIECETCKVWFDSMDRYSKHPCVQAEPKATTSTADTETGILNWTWTKESTLLLIDEYKKRMELLNTGKMKKKSAWISISKILVDKGYNVTASQCEGRWKTLLRGLKTISDHNKKSGNDKKSHPFAKELEFMAEKPNIKPEYVAGSDETSKTKRSFNTETASTDDDSDQLHPKASTSGENTDQSDVKTSNEPKSKRRKSSSAEVVTVLKDFIQTQQERYEIESKKKEQMHNERMEIFKGFLNLFEENDIFVENKTDIWSHIFFFLTDVCKICMDEQIDSVFIPCGHMLSCTLCANQFEIQVKHVKYTIIRVSCQLLFLQPVYQYIEGVGIYLSMQQSCVPPQLGLWINIKILNIRSLHLTIDACVMPNLSPIRFKVSCPEMYQSTTRSCFSIGIASLPPVQLGRRSGY</sequence>
<protein>
    <recommendedName>
        <fullName evidence="2">Myb-like domain-containing protein</fullName>
    </recommendedName>
</protein>
<feature type="compositionally biased region" description="Polar residues" evidence="1">
    <location>
        <begin position="347"/>
        <end position="356"/>
    </location>
</feature>
<reference evidence="3 4" key="1">
    <citation type="submission" date="2022-12" db="EMBL/GenBank/DDBJ databases">
        <title>Chromosome-level genome of Tegillarca granosa.</title>
        <authorList>
            <person name="Kim J."/>
        </authorList>
    </citation>
    <scope>NUCLEOTIDE SEQUENCE [LARGE SCALE GENOMIC DNA]</scope>
    <source>
        <strain evidence="3">Teg-2019</strain>
        <tissue evidence="3">Adductor muscle</tissue>
    </source>
</reference>
<dbReference type="InterPro" id="IPR044822">
    <property type="entry name" value="Myb_DNA-bind_4"/>
</dbReference>
<dbReference type="PANTHER" id="PTHR47595:SF1">
    <property type="entry name" value="MYB_SANT-LIKE DNA-BINDING DOMAIN-CONTAINING PROTEIN"/>
    <property type="match status" value="1"/>
</dbReference>
<dbReference type="Gene3D" id="3.30.40.10">
    <property type="entry name" value="Zinc/RING finger domain, C3HC4 (zinc finger)"/>
    <property type="match status" value="1"/>
</dbReference>
<dbReference type="Pfam" id="PF13920">
    <property type="entry name" value="zf-C3HC4_3"/>
    <property type="match status" value="1"/>
</dbReference>
<keyword evidence="4" id="KW-1185">Reference proteome</keyword>
<feature type="region of interest" description="Disordered" evidence="1">
    <location>
        <begin position="309"/>
        <end position="374"/>
    </location>
</feature>
<evidence type="ECO:0000256" key="1">
    <source>
        <dbReference type="SAM" id="MobiDB-lite"/>
    </source>
</evidence>
<evidence type="ECO:0000313" key="3">
    <source>
        <dbReference type="EMBL" id="KAJ8300783.1"/>
    </source>
</evidence>
<comment type="caution">
    <text evidence="3">The sequence shown here is derived from an EMBL/GenBank/DDBJ whole genome shotgun (WGS) entry which is preliminary data.</text>
</comment>
<proteinExistence type="predicted"/>
<gene>
    <name evidence="3" type="ORF">KUTeg_022302</name>
</gene>
<dbReference type="Pfam" id="PF13837">
    <property type="entry name" value="Myb_DNA-bind_4"/>
    <property type="match status" value="1"/>
</dbReference>
<dbReference type="Proteomes" id="UP001217089">
    <property type="component" value="Unassembled WGS sequence"/>
</dbReference>
<feature type="compositionally biased region" description="Basic and acidic residues" evidence="1">
    <location>
        <begin position="357"/>
        <end position="366"/>
    </location>
</feature>
<accession>A0ABQ9E5U9</accession>
<evidence type="ECO:0000313" key="4">
    <source>
        <dbReference type="Proteomes" id="UP001217089"/>
    </source>
</evidence>
<dbReference type="PANTHER" id="PTHR47595">
    <property type="entry name" value="HEAT SHOCK 70 KDA PROTEIN 14"/>
    <property type="match status" value="1"/>
</dbReference>